<dbReference type="RefSeq" id="WP_251515564.1">
    <property type="nucleotide sequence ID" value="NZ_JAMBON010000026.1"/>
</dbReference>
<organism evidence="1 2">
    <name type="scientific">Oceanobacillus luteolus</name>
    <dbReference type="NCBI Taxonomy" id="1274358"/>
    <lineage>
        <taxon>Bacteria</taxon>
        <taxon>Bacillati</taxon>
        <taxon>Bacillota</taxon>
        <taxon>Bacilli</taxon>
        <taxon>Bacillales</taxon>
        <taxon>Bacillaceae</taxon>
        <taxon>Oceanobacillus</taxon>
    </lineage>
</organism>
<sequence length="108" mass="12406">MNTSGWIRGMIAKNYESEDFLLFVGEGIERQLLEWDGNYAVNIMKLADYHFIVRLEETYYETVISERRIAELQATGPFALDAEIWNGLVQDGLSIVKGYGNYLEYVGL</sequence>
<evidence type="ECO:0000313" key="2">
    <source>
        <dbReference type="Proteomes" id="UP001597221"/>
    </source>
</evidence>
<accession>A0ABW4HWL6</accession>
<reference evidence="2" key="1">
    <citation type="journal article" date="2019" name="Int. J. Syst. Evol. Microbiol.">
        <title>The Global Catalogue of Microorganisms (GCM) 10K type strain sequencing project: providing services to taxonomists for standard genome sequencing and annotation.</title>
        <authorList>
            <consortium name="The Broad Institute Genomics Platform"/>
            <consortium name="The Broad Institute Genome Sequencing Center for Infectious Disease"/>
            <person name="Wu L."/>
            <person name="Ma J."/>
        </authorList>
    </citation>
    <scope>NUCLEOTIDE SEQUENCE [LARGE SCALE GENOMIC DNA]</scope>
    <source>
        <strain evidence="2">CGMCC 1.12376</strain>
    </source>
</reference>
<dbReference type="EMBL" id="JBHUDE010000159">
    <property type="protein sequence ID" value="MFD1609547.1"/>
    <property type="molecule type" value="Genomic_DNA"/>
</dbReference>
<gene>
    <name evidence="1" type="ORF">ACFSBH_18165</name>
</gene>
<evidence type="ECO:0000313" key="1">
    <source>
        <dbReference type="EMBL" id="MFD1609547.1"/>
    </source>
</evidence>
<protein>
    <submittedName>
        <fullName evidence="1">Uncharacterized protein</fullName>
    </submittedName>
</protein>
<name>A0ABW4HWL6_9BACI</name>
<dbReference type="Proteomes" id="UP001597221">
    <property type="component" value="Unassembled WGS sequence"/>
</dbReference>
<keyword evidence="2" id="KW-1185">Reference proteome</keyword>
<comment type="caution">
    <text evidence="1">The sequence shown here is derived from an EMBL/GenBank/DDBJ whole genome shotgun (WGS) entry which is preliminary data.</text>
</comment>
<proteinExistence type="predicted"/>